<dbReference type="AlphaFoldDB" id="A0A445AME1"/>
<dbReference type="PANTHER" id="PTHR47949:SF4">
    <property type="entry name" value="TYROSINE N-MONOOXYGENASE"/>
    <property type="match status" value="1"/>
</dbReference>
<organism evidence="2 3">
    <name type="scientific">Arachis hypogaea</name>
    <name type="common">Peanut</name>
    <dbReference type="NCBI Taxonomy" id="3818"/>
    <lineage>
        <taxon>Eukaryota</taxon>
        <taxon>Viridiplantae</taxon>
        <taxon>Streptophyta</taxon>
        <taxon>Embryophyta</taxon>
        <taxon>Tracheophyta</taxon>
        <taxon>Spermatophyta</taxon>
        <taxon>Magnoliopsida</taxon>
        <taxon>eudicotyledons</taxon>
        <taxon>Gunneridae</taxon>
        <taxon>Pentapetalae</taxon>
        <taxon>rosids</taxon>
        <taxon>fabids</taxon>
        <taxon>Fabales</taxon>
        <taxon>Fabaceae</taxon>
        <taxon>Papilionoideae</taxon>
        <taxon>50 kb inversion clade</taxon>
        <taxon>dalbergioids sensu lato</taxon>
        <taxon>Dalbergieae</taxon>
        <taxon>Pterocarpus clade</taxon>
        <taxon>Arachis</taxon>
    </lineage>
</organism>
<dbReference type="Pfam" id="PF00067">
    <property type="entry name" value="p450"/>
    <property type="match status" value="1"/>
</dbReference>
<dbReference type="PANTHER" id="PTHR47949">
    <property type="entry name" value="CYTOCHROME P450 703A2-RELATED-RELATED"/>
    <property type="match status" value="1"/>
</dbReference>
<dbReference type="STRING" id="3818.A0A445AME1"/>
<dbReference type="GO" id="GO:0005506">
    <property type="term" value="F:iron ion binding"/>
    <property type="evidence" value="ECO:0007669"/>
    <property type="project" value="InterPro"/>
</dbReference>
<dbReference type="InterPro" id="IPR001128">
    <property type="entry name" value="Cyt_P450"/>
</dbReference>
<keyword evidence="1" id="KW-0479">Metal-binding</keyword>
<proteinExistence type="predicted"/>
<evidence type="ECO:0000313" key="2">
    <source>
        <dbReference type="EMBL" id="RYR27599.1"/>
    </source>
</evidence>
<evidence type="ECO:0000256" key="1">
    <source>
        <dbReference type="PIRSR" id="PIRSR602401-1"/>
    </source>
</evidence>
<protein>
    <submittedName>
        <fullName evidence="2">Uncharacterized protein</fullName>
    </submittedName>
</protein>
<dbReference type="Gene3D" id="1.10.630.10">
    <property type="entry name" value="Cytochrome P450"/>
    <property type="match status" value="1"/>
</dbReference>
<name>A0A445AME1_ARAHY</name>
<reference evidence="2 3" key="1">
    <citation type="submission" date="2019-01" db="EMBL/GenBank/DDBJ databases">
        <title>Sequencing of cultivated peanut Arachis hypogaea provides insights into genome evolution and oil improvement.</title>
        <authorList>
            <person name="Chen X."/>
        </authorList>
    </citation>
    <scope>NUCLEOTIDE SEQUENCE [LARGE SCALE GENOMIC DNA]</scope>
    <source>
        <strain evidence="3">cv. Fuhuasheng</strain>
        <tissue evidence="2">Leaves</tissue>
    </source>
</reference>
<comment type="cofactor">
    <cofactor evidence="1">
        <name>heme</name>
        <dbReference type="ChEBI" id="CHEBI:30413"/>
    </cofactor>
</comment>
<dbReference type="PRINTS" id="PR00463">
    <property type="entry name" value="EP450I"/>
</dbReference>
<comment type="caution">
    <text evidence="2">The sequence shown here is derived from an EMBL/GenBank/DDBJ whole genome shotgun (WGS) entry which is preliminary data.</text>
</comment>
<dbReference type="InterPro" id="IPR002401">
    <property type="entry name" value="Cyt_P450_E_grp-I"/>
</dbReference>
<dbReference type="GO" id="GO:0016705">
    <property type="term" value="F:oxidoreductase activity, acting on paired donors, with incorporation or reduction of molecular oxygen"/>
    <property type="evidence" value="ECO:0007669"/>
    <property type="project" value="InterPro"/>
</dbReference>
<keyword evidence="3" id="KW-1185">Reference proteome</keyword>
<keyword evidence="1" id="KW-0349">Heme</keyword>
<accession>A0A445AME1</accession>
<feature type="binding site" description="axial binding residue" evidence="1">
    <location>
        <position position="77"/>
    </location>
    <ligand>
        <name>heme</name>
        <dbReference type="ChEBI" id="CHEBI:30413"/>
    </ligand>
    <ligandPart>
        <name>Fe</name>
        <dbReference type="ChEBI" id="CHEBI:18248"/>
    </ligandPart>
</feature>
<dbReference type="GO" id="GO:0020037">
    <property type="term" value="F:heme binding"/>
    <property type="evidence" value="ECO:0007669"/>
    <property type="project" value="InterPro"/>
</dbReference>
<dbReference type="InterPro" id="IPR051382">
    <property type="entry name" value="CYP450_AA/FA_Hydroxylases"/>
</dbReference>
<evidence type="ECO:0000313" key="3">
    <source>
        <dbReference type="Proteomes" id="UP000289738"/>
    </source>
</evidence>
<dbReference type="InterPro" id="IPR036396">
    <property type="entry name" value="Cyt_P450_sf"/>
</dbReference>
<gene>
    <name evidence="2" type="ORF">Ahy_B01g051618</name>
</gene>
<keyword evidence="1" id="KW-0408">Iron</keyword>
<dbReference type="Proteomes" id="UP000289738">
    <property type="component" value="Chromosome B01"/>
</dbReference>
<dbReference type="GO" id="GO:0004497">
    <property type="term" value="F:monooxygenase activity"/>
    <property type="evidence" value="ECO:0007669"/>
    <property type="project" value="InterPro"/>
</dbReference>
<dbReference type="SUPFAM" id="SSF48264">
    <property type="entry name" value="Cytochrome P450"/>
    <property type="match status" value="1"/>
</dbReference>
<sequence length="98" mass="11019">MYISMEDTTIIGGKYLIPKGSHVLIERHALGRNPKVWNEPHKFNPQHHLTNSSEGCDVVLSEPDLRFISFGTGRSGCDAICKVGSWLHLESTSQWIKN</sequence>
<dbReference type="EMBL" id="SDMP01000011">
    <property type="protein sequence ID" value="RYR27599.1"/>
    <property type="molecule type" value="Genomic_DNA"/>
</dbReference>